<comment type="caution">
    <text evidence="2">The sequence shown here is derived from an EMBL/GenBank/DDBJ whole genome shotgun (WGS) entry which is preliminary data.</text>
</comment>
<proteinExistence type="predicted"/>
<dbReference type="RefSeq" id="WP_106126396.1">
    <property type="nucleotide sequence ID" value="NZ_PVZG01000004.1"/>
</dbReference>
<feature type="region of interest" description="Disordered" evidence="1">
    <location>
        <begin position="181"/>
        <end position="220"/>
    </location>
</feature>
<name>A0A2T0SBK2_9ACTN</name>
<dbReference type="AlphaFoldDB" id="A0A2T0SBK2"/>
<dbReference type="EMBL" id="PVZG01000004">
    <property type="protein sequence ID" value="PRY30798.1"/>
    <property type="molecule type" value="Genomic_DNA"/>
</dbReference>
<accession>A0A2T0SBK2</accession>
<dbReference type="Proteomes" id="UP000239209">
    <property type="component" value="Unassembled WGS sequence"/>
</dbReference>
<organism evidence="2 3">
    <name type="scientific">Pseudosporangium ferrugineum</name>
    <dbReference type="NCBI Taxonomy" id="439699"/>
    <lineage>
        <taxon>Bacteria</taxon>
        <taxon>Bacillati</taxon>
        <taxon>Actinomycetota</taxon>
        <taxon>Actinomycetes</taxon>
        <taxon>Micromonosporales</taxon>
        <taxon>Micromonosporaceae</taxon>
        <taxon>Pseudosporangium</taxon>
    </lineage>
</organism>
<feature type="compositionally biased region" description="Low complexity" evidence="1">
    <location>
        <begin position="181"/>
        <end position="195"/>
    </location>
</feature>
<keyword evidence="3" id="KW-1185">Reference proteome</keyword>
<dbReference type="OrthoDB" id="4198010at2"/>
<evidence type="ECO:0000313" key="3">
    <source>
        <dbReference type="Proteomes" id="UP000239209"/>
    </source>
</evidence>
<evidence type="ECO:0000256" key="1">
    <source>
        <dbReference type="SAM" id="MobiDB-lite"/>
    </source>
</evidence>
<dbReference type="InterPro" id="IPR045592">
    <property type="entry name" value="DUF6461"/>
</dbReference>
<dbReference type="Pfam" id="PF20062">
    <property type="entry name" value="DUF6461"/>
    <property type="match status" value="1"/>
</dbReference>
<gene>
    <name evidence="2" type="ORF">CLV70_104350</name>
</gene>
<evidence type="ECO:0000313" key="2">
    <source>
        <dbReference type="EMBL" id="PRY30798.1"/>
    </source>
</evidence>
<reference evidence="2 3" key="1">
    <citation type="submission" date="2018-03" db="EMBL/GenBank/DDBJ databases">
        <title>Genomic Encyclopedia of Archaeal and Bacterial Type Strains, Phase II (KMG-II): from individual species to whole genera.</title>
        <authorList>
            <person name="Goeker M."/>
        </authorList>
    </citation>
    <scope>NUCLEOTIDE SEQUENCE [LARGE SCALE GENOMIC DNA]</scope>
    <source>
        <strain evidence="2 3">DSM 45348</strain>
    </source>
</reference>
<protein>
    <submittedName>
        <fullName evidence="2">Uncharacterized protein</fullName>
    </submittedName>
</protein>
<sequence>MDTDWAWATESRRPGFCLTFVRDRDPATVAGLLGGGPPATMTAVEAGEAFPISLRGSLLRCGSVAPWAYCYEDRAPVAFRASLRQRLSEGTELVQVVKSADGMRIVRRMVNGRQTEQFEPRRGADNRGAGPAVLLPRIERLLVAFPEMSVLVAALRTVGRHVGAVLTPGILDGPLMTAFSTETATAPPTPVTGRPAGLGRRLGSFSLSGQPLGDRPPWIG</sequence>